<feature type="binding site" evidence="10">
    <location>
        <position position="408"/>
    </location>
    <ligand>
        <name>Zn(2+)</name>
        <dbReference type="ChEBI" id="CHEBI:29105"/>
    </ligand>
</feature>
<keyword evidence="7 10" id="KW-0479">Metal-binding</keyword>
<sequence length="582" mass="63180">MGDRYSDGVSSLGPQTMETLRKAKILVVGAGGIGCEVLKNLVLLGCERIVTVDLDTIDVSNLNRQLLFRREHVGQAKAVVAREVVARLNPRACVEAHHANIKDSKFSVSWFGEFEVAANALDNVDARRHVNRMCLAAGVPLVEAGTTGYLGQVFVIKKGETACYECFPKPSRVAYPICTIRSTPDKPVHCVVWAKELFKLMFGGGGESMLYEDAAVEKSAYAGLAAEAAATRSPAIIARLLVALFETDVAKQIEAGTYKTAKTTPKPLVGLRVGTPPSRAASDWDRREWTVEECAGELSLSIQDARINEFDKDDPAAMSFVAAAANLRCANFGIERQTLYAAKGIAGNIIPAIATTNAVVAGLQVSEIVKVLTSQKPSYTYCLRDPTRKGYLLQPTALDEPQPGCYACRSGSVTVALNTETTKLETFVKKFVVGNLNFVKPALDLGESGIYDEEDDRLSENLGSSLSDLPAGGIKDGAIVKATDFSTDLDLTIVVKHLPDLDDQQYPEGFRILSDQQGPSEPKKRSLRSDDDDDVGKKAPEVEEEEDDVEILEEPPPTKKRPKDDDVVLLLEEPPPTKKPRL</sequence>
<protein>
    <recommendedName>
        <fullName evidence="7">SUMO-activating enzyme subunit</fullName>
    </recommendedName>
</protein>
<evidence type="ECO:0000256" key="8">
    <source>
        <dbReference type="PIRSR" id="PIRSR039133-1"/>
    </source>
</evidence>
<evidence type="ECO:0000256" key="5">
    <source>
        <dbReference type="ARBA" id="ARBA00022786"/>
    </source>
</evidence>
<dbReference type="GO" id="GO:0019948">
    <property type="term" value="F:SUMO activating enzyme activity"/>
    <property type="evidence" value="ECO:0007669"/>
    <property type="project" value="UniProtKB-UniRule"/>
</dbReference>
<dbReference type="PROSITE" id="PS51257">
    <property type="entry name" value="PROKAR_LIPOPROTEIN"/>
    <property type="match status" value="1"/>
</dbReference>
<evidence type="ECO:0000256" key="6">
    <source>
        <dbReference type="ARBA" id="ARBA00022840"/>
    </source>
</evidence>
<keyword evidence="5 7" id="KW-0833">Ubl conjugation pathway</keyword>
<evidence type="ECO:0000256" key="4">
    <source>
        <dbReference type="ARBA" id="ARBA00022741"/>
    </source>
</evidence>
<feature type="compositionally biased region" description="Basic and acidic residues" evidence="12">
    <location>
        <begin position="521"/>
        <end position="541"/>
    </location>
</feature>
<dbReference type="InterPro" id="IPR042063">
    <property type="entry name" value="Ubi_acti_E1_SCCH"/>
</dbReference>
<dbReference type="Pfam" id="PF00899">
    <property type="entry name" value="ThiF"/>
    <property type="match status" value="1"/>
</dbReference>
<dbReference type="InterPro" id="IPR030661">
    <property type="entry name" value="Uba2"/>
</dbReference>
<feature type="domain" description="Ubiquitin-activating enzyme SCCH" evidence="14">
    <location>
        <begin position="303"/>
        <end position="340"/>
    </location>
</feature>
<feature type="binding site" evidence="9">
    <location>
        <begin position="29"/>
        <end position="34"/>
    </location>
    <ligand>
        <name>ATP</name>
        <dbReference type="ChEBI" id="CHEBI:30616"/>
    </ligand>
</feature>
<feature type="binding site" evidence="10">
    <location>
        <position position="163"/>
    </location>
    <ligand>
        <name>Zn(2+)</name>
        <dbReference type="ChEBI" id="CHEBI:29105"/>
    </ligand>
</feature>
<evidence type="ECO:0000313" key="16">
    <source>
        <dbReference type="EMBL" id="KAJ8601592.1"/>
    </source>
</evidence>
<dbReference type="GO" id="GO:0005524">
    <property type="term" value="F:ATP binding"/>
    <property type="evidence" value="ECO:0007669"/>
    <property type="project" value="UniProtKB-UniRule"/>
</dbReference>
<dbReference type="Pfam" id="PF10585">
    <property type="entry name" value="UBA_E1_SCCH"/>
    <property type="match status" value="1"/>
</dbReference>
<feature type="binding site" evidence="9">
    <location>
        <position position="77"/>
    </location>
    <ligand>
        <name>ATP</name>
        <dbReference type="ChEBI" id="CHEBI:30616"/>
    </ligand>
</feature>
<dbReference type="PANTHER" id="PTHR10953">
    <property type="entry name" value="UBIQUITIN-ACTIVATING ENZYME E1"/>
    <property type="match status" value="1"/>
</dbReference>
<dbReference type="InterPro" id="IPR000594">
    <property type="entry name" value="ThiF_NAD_FAD-bd"/>
</dbReference>
<dbReference type="InterPro" id="IPR033127">
    <property type="entry name" value="UBQ-activ_enz_E1_Cys_AS"/>
</dbReference>
<feature type="active site" description="Glycyl thioester intermediate" evidence="8 11">
    <location>
        <position position="178"/>
    </location>
</feature>
<dbReference type="InterPro" id="IPR045886">
    <property type="entry name" value="ThiF/MoeB/HesA"/>
</dbReference>
<dbReference type="GO" id="GO:0031510">
    <property type="term" value="C:SUMO activating enzyme complex"/>
    <property type="evidence" value="ECO:0007669"/>
    <property type="project" value="UniProtKB-UniRule"/>
</dbReference>
<dbReference type="PANTHER" id="PTHR10953:SF5">
    <property type="entry name" value="SUMO-ACTIVATING ENZYME SUBUNIT 2"/>
    <property type="match status" value="1"/>
</dbReference>
<comment type="pathway">
    <text evidence="1">Protein modification; protein ubiquitination.</text>
</comment>
<dbReference type="Proteomes" id="UP001230188">
    <property type="component" value="Unassembled WGS sequence"/>
</dbReference>
<dbReference type="Pfam" id="PF14732">
    <property type="entry name" value="UAE_UbL"/>
    <property type="match status" value="1"/>
</dbReference>
<dbReference type="Gene3D" id="3.10.290.20">
    <property type="entry name" value="Ubiquitin-like 2 activating enzyme e1b. Chain: B, domain 3"/>
    <property type="match status" value="1"/>
</dbReference>
<evidence type="ECO:0000256" key="3">
    <source>
        <dbReference type="ARBA" id="ARBA00022598"/>
    </source>
</evidence>
<evidence type="ECO:0000256" key="10">
    <source>
        <dbReference type="PIRSR" id="PIRSR039133-3"/>
    </source>
</evidence>
<feature type="binding site" evidence="10">
    <location>
        <position position="166"/>
    </location>
    <ligand>
        <name>Zn(2+)</name>
        <dbReference type="ChEBI" id="CHEBI:29105"/>
    </ligand>
</feature>
<accession>A0AAD7UB13</accession>
<evidence type="ECO:0000256" key="1">
    <source>
        <dbReference type="ARBA" id="ARBA00004906"/>
    </source>
</evidence>
<dbReference type="InterPro" id="IPR019572">
    <property type="entry name" value="UBA_E1_SCCH"/>
</dbReference>
<evidence type="ECO:0000259" key="13">
    <source>
        <dbReference type="Pfam" id="PF00899"/>
    </source>
</evidence>
<feature type="binding site" evidence="9">
    <location>
        <position position="53"/>
    </location>
    <ligand>
        <name>ATP</name>
        <dbReference type="ChEBI" id="CHEBI:30616"/>
    </ligand>
</feature>
<dbReference type="GO" id="GO:0046872">
    <property type="term" value="F:metal ion binding"/>
    <property type="evidence" value="ECO:0007669"/>
    <property type="project" value="UniProtKB-KW"/>
</dbReference>
<feature type="region of interest" description="Disordered" evidence="12">
    <location>
        <begin position="512"/>
        <end position="582"/>
    </location>
</feature>
<proteinExistence type="inferred from homology"/>
<reference evidence="16" key="1">
    <citation type="submission" date="2023-01" db="EMBL/GenBank/DDBJ databases">
        <title>Metagenome sequencing of chrysophaentin producing Chrysophaeum taylorii.</title>
        <authorList>
            <person name="Davison J."/>
            <person name="Bewley C."/>
        </authorList>
    </citation>
    <scope>NUCLEOTIDE SEQUENCE</scope>
    <source>
        <strain evidence="16">NIES-1699</strain>
    </source>
</reference>
<name>A0AAD7UB13_9STRA</name>
<evidence type="ECO:0000259" key="14">
    <source>
        <dbReference type="Pfam" id="PF10585"/>
    </source>
</evidence>
<dbReference type="GO" id="GO:0005737">
    <property type="term" value="C:cytoplasm"/>
    <property type="evidence" value="ECO:0007669"/>
    <property type="project" value="TreeGrafter"/>
</dbReference>
<keyword evidence="7 10" id="KW-0862">Zinc</keyword>
<dbReference type="Gene3D" id="1.10.10.2660">
    <property type="entry name" value="Ubiquitin-activating enzyme E1, SCCH domain"/>
    <property type="match status" value="1"/>
</dbReference>
<feature type="compositionally biased region" description="Acidic residues" evidence="12">
    <location>
        <begin position="542"/>
        <end position="553"/>
    </location>
</feature>
<evidence type="ECO:0000313" key="17">
    <source>
        <dbReference type="Proteomes" id="UP001230188"/>
    </source>
</evidence>
<comment type="similarity">
    <text evidence="2 7">Belongs to the ubiquitin-activating E1 family.</text>
</comment>
<dbReference type="SUPFAM" id="SSF69572">
    <property type="entry name" value="Activating enzymes of the ubiquitin-like proteins"/>
    <property type="match status" value="1"/>
</dbReference>
<dbReference type="GO" id="GO:0016925">
    <property type="term" value="P:protein sumoylation"/>
    <property type="evidence" value="ECO:0007669"/>
    <property type="project" value="UniProtKB-UniRule"/>
</dbReference>
<keyword evidence="6 7" id="KW-0067">ATP-binding</keyword>
<dbReference type="InterPro" id="IPR028077">
    <property type="entry name" value="UAE_UbL_dom"/>
</dbReference>
<feature type="binding site" evidence="9">
    <location>
        <begin position="61"/>
        <end position="64"/>
    </location>
    <ligand>
        <name>ATP</name>
        <dbReference type="ChEBI" id="CHEBI:30616"/>
    </ligand>
</feature>
<dbReference type="PROSITE" id="PS00865">
    <property type="entry name" value="UBIQUITIN_ACTIVAT_2"/>
    <property type="match status" value="1"/>
</dbReference>
<keyword evidence="3" id="KW-0436">Ligase</keyword>
<keyword evidence="4 7" id="KW-0547">Nucleotide-binding</keyword>
<feature type="binding site" evidence="10">
    <location>
        <position position="405"/>
    </location>
    <ligand>
        <name>Zn(2+)</name>
        <dbReference type="ChEBI" id="CHEBI:29105"/>
    </ligand>
</feature>
<keyword evidence="17" id="KW-1185">Reference proteome</keyword>
<organism evidence="16 17">
    <name type="scientific">Chrysophaeum taylorii</name>
    <dbReference type="NCBI Taxonomy" id="2483200"/>
    <lineage>
        <taxon>Eukaryota</taxon>
        <taxon>Sar</taxon>
        <taxon>Stramenopiles</taxon>
        <taxon>Ochrophyta</taxon>
        <taxon>Pelagophyceae</taxon>
        <taxon>Pelagomonadales</taxon>
        <taxon>Pelagomonadaceae</taxon>
        <taxon>Chrysophaeum</taxon>
    </lineage>
</organism>
<comment type="subunit">
    <text evidence="7">Heterodimer.</text>
</comment>
<dbReference type="AlphaFoldDB" id="A0AAD7UB13"/>
<feature type="domain" description="THIF-type NAD/FAD binding fold" evidence="13">
    <location>
        <begin position="11"/>
        <end position="378"/>
    </location>
</feature>
<evidence type="ECO:0000256" key="2">
    <source>
        <dbReference type="ARBA" id="ARBA00005673"/>
    </source>
</evidence>
<comment type="pathway">
    <text evidence="7">Protein modification; protein sumoylation.</text>
</comment>
<dbReference type="PIRSF" id="PIRSF039133">
    <property type="entry name" value="SUMO_E1B"/>
    <property type="match status" value="1"/>
</dbReference>
<dbReference type="InterPro" id="IPR035985">
    <property type="entry name" value="Ubiquitin-activating_enz"/>
</dbReference>
<evidence type="ECO:0000256" key="11">
    <source>
        <dbReference type="PROSITE-ProRule" id="PRU10132"/>
    </source>
</evidence>
<comment type="caution">
    <text evidence="16">The sequence shown here is derived from an EMBL/GenBank/DDBJ whole genome shotgun (WGS) entry which is preliminary data.</text>
</comment>
<dbReference type="Gene3D" id="3.40.50.720">
    <property type="entry name" value="NAD(P)-binding Rossmann-like Domain"/>
    <property type="match status" value="1"/>
</dbReference>
<feature type="domain" description="Ubiquitin/SUMO-activating enzyme ubiquitin-like" evidence="15">
    <location>
        <begin position="415"/>
        <end position="500"/>
    </location>
</feature>
<evidence type="ECO:0000256" key="12">
    <source>
        <dbReference type="SAM" id="MobiDB-lite"/>
    </source>
</evidence>
<evidence type="ECO:0000256" key="9">
    <source>
        <dbReference type="PIRSR" id="PIRSR039133-2"/>
    </source>
</evidence>
<evidence type="ECO:0000259" key="15">
    <source>
        <dbReference type="Pfam" id="PF14732"/>
    </source>
</evidence>
<dbReference type="EMBL" id="JAQMWT010000419">
    <property type="protein sequence ID" value="KAJ8601592.1"/>
    <property type="molecule type" value="Genomic_DNA"/>
</dbReference>
<feature type="binding site" evidence="9">
    <location>
        <begin position="122"/>
        <end position="127"/>
    </location>
    <ligand>
        <name>ATP</name>
        <dbReference type="ChEBI" id="CHEBI:30616"/>
    </ligand>
</feature>
<evidence type="ECO:0000256" key="7">
    <source>
        <dbReference type="PIRNR" id="PIRNR039133"/>
    </source>
</evidence>
<gene>
    <name evidence="16" type="ORF">CTAYLR_010140</name>
</gene>